<keyword evidence="1" id="KW-0694">RNA-binding</keyword>
<protein>
    <recommendedName>
        <fullName evidence="3">RRM domain-containing protein</fullName>
    </recommendedName>
</protein>
<dbReference type="PROSITE" id="PS50102">
    <property type="entry name" value="RRM"/>
    <property type="match status" value="1"/>
</dbReference>
<dbReference type="InterPro" id="IPR035979">
    <property type="entry name" value="RBD_domain_sf"/>
</dbReference>
<reference evidence="4 5" key="1">
    <citation type="submission" date="2024-02" db="EMBL/GenBank/DDBJ databases">
        <title>De novo assembly and annotation of 12 fungi associated with fruit tree decline syndrome in Ontario, Canada.</title>
        <authorList>
            <person name="Sulman M."/>
            <person name="Ellouze W."/>
            <person name="Ilyukhin E."/>
        </authorList>
    </citation>
    <scope>NUCLEOTIDE SEQUENCE [LARGE SCALE GENOMIC DNA]</scope>
    <source>
        <strain evidence="4 5">M169</strain>
    </source>
</reference>
<dbReference type="InterPro" id="IPR012677">
    <property type="entry name" value="Nucleotide-bd_a/b_plait_sf"/>
</dbReference>
<proteinExistence type="predicted"/>
<evidence type="ECO:0000313" key="5">
    <source>
        <dbReference type="Proteomes" id="UP001430848"/>
    </source>
</evidence>
<dbReference type="EMBL" id="JAKNSF020000021">
    <property type="protein sequence ID" value="KAK7731898.1"/>
    <property type="molecule type" value="Genomic_DNA"/>
</dbReference>
<comment type="caution">
    <text evidence="4">The sequence shown here is derived from an EMBL/GenBank/DDBJ whole genome shotgun (WGS) entry which is preliminary data.</text>
</comment>
<evidence type="ECO:0000256" key="1">
    <source>
        <dbReference type="PROSITE-ProRule" id="PRU00176"/>
    </source>
</evidence>
<feature type="compositionally biased region" description="Basic and acidic residues" evidence="2">
    <location>
        <begin position="121"/>
        <end position="137"/>
    </location>
</feature>
<accession>A0ABR1PBP3</accession>
<dbReference type="Proteomes" id="UP001430848">
    <property type="component" value="Unassembled WGS sequence"/>
</dbReference>
<feature type="compositionally biased region" description="Basic and acidic residues" evidence="2">
    <location>
        <begin position="419"/>
        <end position="441"/>
    </location>
</feature>
<dbReference type="CDD" id="cd00590">
    <property type="entry name" value="RRM_SF"/>
    <property type="match status" value="1"/>
</dbReference>
<organism evidence="4 5">
    <name type="scientific">Diaporthe eres</name>
    <name type="common">Phomopsis oblonga</name>
    <dbReference type="NCBI Taxonomy" id="83184"/>
    <lineage>
        <taxon>Eukaryota</taxon>
        <taxon>Fungi</taxon>
        <taxon>Dikarya</taxon>
        <taxon>Ascomycota</taxon>
        <taxon>Pezizomycotina</taxon>
        <taxon>Sordariomycetes</taxon>
        <taxon>Sordariomycetidae</taxon>
        <taxon>Diaporthales</taxon>
        <taxon>Diaporthaceae</taxon>
        <taxon>Diaporthe</taxon>
        <taxon>Diaporthe eres species complex</taxon>
    </lineage>
</organism>
<sequence length="452" mass="50854">MTVVQSSKATTFAVPENLPPSEFLNLPVEAEDDSVSLVSASTAFNNDTSLRLPSLADLGPDGDYFECPICFTLQSFRMEKSWKYVEAEKNEQLAIFAVPRTVDDDEEHSHGAIETNSEAVSSKDDNSQGHHIGESHPQELAPNCIRLSGLPPSVRKADIYNHLRAKEFRQFDVLKIENNAGFINFGHPGDAYRAVANLNGSIFMGAPLAVQFATLSLDHDGKVYVVEESHLDNFDPFRAIDEVNAAESHFRTTLLPMCEEFTANPPSDPQQRQDQSTHIVTMIRQEVWSTVNFIEAHNDEEVMARKTEVLEATGLDMALSFQDATDLDKIWKVIDAVQRDVTEADLTEEASKATNIDDISIYPSRFRQDIIDTTRARQHESSEEDRRPEEERKHHTQVPLPNYQESSDSSDDDFLDGFGHIHDIAKPDAETRTHQEEDRVSQQEQGPRQEPC</sequence>
<dbReference type="Gene3D" id="3.30.70.330">
    <property type="match status" value="1"/>
</dbReference>
<evidence type="ECO:0000259" key="3">
    <source>
        <dbReference type="PROSITE" id="PS50102"/>
    </source>
</evidence>
<feature type="region of interest" description="Disordered" evidence="2">
    <location>
        <begin position="104"/>
        <end position="138"/>
    </location>
</feature>
<dbReference type="InterPro" id="IPR000504">
    <property type="entry name" value="RRM_dom"/>
</dbReference>
<dbReference type="InterPro" id="IPR011993">
    <property type="entry name" value="PH-like_dom_sf"/>
</dbReference>
<dbReference type="SUPFAM" id="SSF54928">
    <property type="entry name" value="RNA-binding domain, RBD"/>
    <property type="match status" value="1"/>
</dbReference>
<evidence type="ECO:0000256" key="2">
    <source>
        <dbReference type="SAM" id="MobiDB-lite"/>
    </source>
</evidence>
<dbReference type="SMART" id="SM00360">
    <property type="entry name" value="RRM"/>
    <property type="match status" value="1"/>
</dbReference>
<evidence type="ECO:0000313" key="4">
    <source>
        <dbReference type="EMBL" id="KAK7731898.1"/>
    </source>
</evidence>
<gene>
    <name evidence="4" type="ORF">SLS63_005195</name>
</gene>
<dbReference type="Gene3D" id="2.30.29.30">
    <property type="entry name" value="Pleckstrin-homology domain (PH domain)/Phosphotyrosine-binding domain (PTB)"/>
    <property type="match status" value="1"/>
</dbReference>
<feature type="compositionally biased region" description="Basic and acidic residues" evidence="2">
    <location>
        <begin position="370"/>
        <end position="393"/>
    </location>
</feature>
<name>A0ABR1PBP3_DIAER</name>
<keyword evidence="5" id="KW-1185">Reference proteome</keyword>
<dbReference type="InterPro" id="IPR058925">
    <property type="entry name" value="zf-C2H2_AcuF"/>
</dbReference>
<feature type="domain" description="RRM" evidence="3">
    <location>
        <begin position="143"/>
        <end position="215"/>
    </location>
</feature>
<dbReference type="Pfam" id="PF26082">
    <property type="entry name" value="zf-C2H2_AcuF"/>
    <property type="match status" value="1"/>
</dbReference>
<feature type="region of interest" description="Disordered" evidence="2">
    <location>
        <begin position="370"/>
        <end position="452"/>
    </location>
</feature>